<dbReference type="PRINTS" id="PR00080">
    <property type="entry name" value="SDRFAMILY"/>
</dbReference>
<sequence length="287" mass="30512">MSEFAKERSTRLEGRTAVITGGAGVLCRSMAEELARHGASVAILNRTVSKGEEVVAAIEAAGGKAIAVACDVTQADSVIAAAAVVQEKLGPCDILINGAGGNHASANTTNEIFRQEDLQQPDITTFFDVSVEGFRQVMDLNFVGSLIPTQIFARQMIERDVPATVINISSMSAPSPMTKVPAYSAAKAAINNFTQWLAVHLAESGIRVNAIAPGFFLTEQNRNLLLKSDGSPTERSSKIIAHTPMRRFGKPEDLLGTLMWLADERQSGFVTGTVIPVDGGFMAYSGV</sequence>
<dbReference type="RefSeq" id="WP_111620814.1">
    <property type="nucleotide sequence ID" value="NZ_QLLI01000013.1"/>
</dbReference>
<dbReference type="Proteomes" id="UP000248827">
    <property type="component" value="Unassembled WGS sequence"/>
</dbReference>
<dbReference type="InterPro" id="IPR036291">
    <property type="entry name" value="NAD(P)-bd_dom_sf"/>
</dbReference>
<evidence type="ECO:0000256" key="1">
    <source>
        <dbReference type="ARBA" id="ARBA00006484"/>
    </source>
</evidence>
<dbReference type="NCBIfam" id="NF006132">
    <property type="entry name" value="PRK08277.1"/>
    <property type="match status" value="1"/>
</dbReference>
<evidence type="ECO:0000256" key="2">
    <source>
        <dbReference type="ARBA" id="ARBA00023002"/>
    </source>
</evidence>
<protein>
    <submittedName>
        <fullName evidence="4">NAD(P)-dependent dehydrogenase (Short-subunit alcohol dehydrogenase family)</fullName>
    </submittedName>
</protein>
<evidence type="ECO:0000313" key="4">
    <source>
        <dbReference type="EMBL" id="RAI89828.1"/>
    </source>
</evidence>
<evidence type="ECO:0000313" key="5">
    <source>
        <dbReference type="Proteomes" id="UP000248827"/>
    </source>
</evidence>
<dbReference type="PANTHER" id="PTHR42760:SF115">
    <property type="entry name" value="3-OXOACYL-[ACYL-CARRIER-PROTEIN] REDUCTASE FABG"/>
    <property type="match status" value="1"/>
</dbReference>
<dbReference type="CDD" id="cd08935">
    <property type="entry name" value="mannonate_red_SDR_c"/>
    <property type="match status" value="1"/>
</dbReference>
<proteinExistence type="inferred from homology"/>
<dbReference type="InterPro" id="IPR002347">
    <property type="entry name" value="SDR_fam"/>
</dbReference>
<reference evidence="4 5" key="1">
    <citation type="submission" date="2018-06" db="EMBL/GenBank/DDBJ databases">
        <title>Freshwater and sediment microbial communities from various areas in North America, analyzing microbe dynamics in response to fracking.</title>
        <authorList>
            <person name="Lamendella R."/>
        </authorList>
    </citation>
    <scope>NUCLEOTIDE SEQUENCE [LARGE SCALE GENOMIC DNA]</scope>
    <source>
        <strain evidence="4 5">NG-13</strain>
    </source>
</reference>
<organism evidence="4 5">
    <name type="scientific">Paenibacillus pabuli</name>
    <dbReference type="NCBI Taxonomy" id="1472"/>
    <lineage>
        <taxon>Bacteria</taxon>
        <taxon>Bacillati</taxon>
        <taxon>Bacillota</taxon>
        <taxon>Bacilli</taxon>
        <taxon>Bacillales</taxon>
        <taxon>Paenibacillaceae</taxon>
        <taxon>Paenibacillus</taxon>
    </lineage>
</organism>
<gene>
    <name evidence="4" type="ORF">DET54_113111</name>
</gene>
<dbReference type="SUPFAM" id="SSF51735">
    <property type="entry name" value="NAD(P)-binding Rossmann-fold domains"/>
    <property type="match status" value="1"/>
</dbReference>
<dbReference type="Gene3D" id="3.40.50.720">
    <property type="entry name" value="NAD(P)-binding Rossmann-like Domain"/>
    <property type="match status" value="1"/>
</dbReference>
<keyword evidence="5" id="KW-1185">Reference proteome</keyword>
<dbReference type="PRINTS" id="PR00081">
    <property type="entry name" value="GDHRDH"/>
</dbReference>
<dbReference type="Pfam" id="PF00106">
    <property type="entry name" value="adh_short"/>
    <property type="match status" value="1"/>
</dbReference>
<dbReference type="EMBL" id="QLLI01000013">
    <property type="protein sequence ID" value="RAI89828.1"/>
    <property type="molecule type" value="Genomic_DNA"/>
</dbReference>
<comment type="similarity">
    <text evidence="1 3">Belongs to the short-chain dehydrogenases/reductases (SDR) family.</text>
</comment>
<evidence type="ECO:0000256" key="3">
    <source>
        <dbReference type="RuleBase" id="RU000363"/>
    </source>
</evidence>
<dbReference type="PANTHER" id="PTHR42760">
    <property type="entry name" value="SHORT-CHAIN DEHYDROGENASES/REDUCTASES FAMILY MEMBER"/>
    <property type="match status" value="1"/>
</dbReference>
<accession>A0ABX9BFI0</accession>
<comment type="caution">
    <text evidence="4">The sequence shown here is derived from an EMBL/GenBank/DDBJ whole genome shotgun (WGS) entry which is preliminary data.</text>
</comment>
<name>A0ABX9BFI0_9BACL</name>
<keyword evidence="2" id="KW-0560">Oxidoreductase</keyword>
<dbReference type="InterPro" id="IPR020904">
    <property type="entry name" value="Sc_DH/Rdtase_CS"/>
</dbReference>
<dbReference type="PROSITE" id="PS00061">
    <property type="entry name" value="ADH_SHORT"/>
    <property type="match status" value="1"/>
</dbReference>